<keyword evidence="8 12" id="KW-0472">Membrane</keyword>
<evidence type="ECO:0000256" key="9">
    <source>
        <dbReference type="ARBA" id="ARBA00038080"/>
    </source>
</evidence>
<dbReference type="GO" id="GO:0005886">
    <property type="term" value="C:plasma membrane"/>
    <property type="evidence" value="ECO:0007669"/>
    <property type="project" value="UniProtKB-SubCell"/>
</dbReference>
<evidence type="ECO:0000256" key="12">
    <source>
        <dbReference type="SAM" id="Phobius"/>
    </source>
</evidence>
<comment type="caution">
    <text evidence="13">The sequence shown here is derived from an EMBL/GenBank/DDBJ whole genome shotgun (WGS) entry which is preliminary data.</text>
</comment>
<evidence type="ECO:0000256" key="2">
    <source>
        <dbReference type="ARBA" id="ARBA00004389"/>
    </source>
</evidence>
<name>A0AAV1WGZ7_LUPLU</name>
<evidence type="ECO:0000256" key="6">
    <source>
        <dbReference type="ARBA" id="ARBA00022989"/>
    </source>
</evidence>
<keyword evidence="7 10" id="KW-0175">Coiled coil</keyword>
<accession>A0AAV1WGZ7</accession>
<feature type="compositionally biased region" description="Basic residues" evidence="11">
    <location>
        <begin position="1280"/>
        <end position="1289"/>
    </location>
</feature>
<evidence type="ECO:0000256" key="10">
    <source>
        <dbReference type="SAM" id="Coils"/>
    </source>
</evidence>
<keyword evidence="5" id="KW-0256">Endoplasmic reticulum</keyword>
<dbReference type="Proteomes" id="UP001497480">
    <property type="component" value="Unassembled WGS sequence"/>
</dbReference>
<feature type="coiled-coil region" evidence="10">
    <location>
        <begin position="975"/>
        <end position="1002"/>
    </location>
</feature>
<evidence type="ECO:0000256" key="4">
    <source>
        <dbReference type="ARBA" id="ARBA00022692"/>
    </source>
</evidence>
<evidence type="ECO:0000256" key="11">
    <source>
        <dbReference type="SAM" id="MobiDB-lite"/>
    </source>
</evidence>
<sequence length="1391" mass="151594">MPEHAVVSLHGAVNGEDEQKVKVGGDCNGVSHAKPENGDVGGKIESDVTGAFVGGSDAVHADGDSGEPDLVAVIDGNGDGGAEVEVLKVGDGGAEVEVLKVGDGESHVMVLEVAESEAEAKCETVNVNNKENDSLDASAVSNGTSEEEIRVKGISNGTVSVDVEVAGENADLGSVTGDMGVADVSVVEVGVKDLSKIHDHDHRIEAGAEDVQNVVADKELSELAVENVIHGAANGVNTIVTDSNDVVDVQSRVEDGIHGGNNGVTPVTEANGPVDVLNGVGDDIHGNANGVAIVDANGEIGIHRSVKNEVHGDSNEDIVTDANDEVGVHISVENHGDSNGDTVVDANEGGTHSSVKSEIHSDSSEHTVADANEVGVRSSVENEIHGDSNGDIVADANKVVVHSSVENEIHGHSNGGTIADANDVVGVQDSAENEIHDDVNVVDVSGAVEVLGDEKDGFTVLEGLEEENRSNGEFKSVAVESGLTVESAVPVVDGVSASDVEECTDGGEVSSGEKAQIESVDSRGGDEKDSGTVVQEISVSISHTDADKTPECENIVSTGVSYEKDIVTNKSQAGEPESLVVADAQNGLKDTNLSEWSEKSTVSVDVDGVSTTRDVKECADEFDQNGLEKPQNEDVTDVDVEKSVVGVNIQNSLADLELGEHTKEEIPVEVEVGSKPDSSVETIHELVLEGEKLSALNSSDRTADDNVVSKMNGNEVESEAEPSADISDIKNIASESKVEPSNNAVESEGESFTNMSDKKNNVVKSEAEPSVQGEISVEGEVGNCEEENTRPAQEGSTAADSFDGQNVGSEVVKRPFYYLIRLPRYDDDENIQEQINDALKQVEEKTELRGKIRAEINSRKDICNECLQEFRAAKLAERTARDLLKSKRQEMDSVKSTMNRLNNAISVGDIDNKIRNMEHRIQHETLPLNEEKQLIRQIKQLKQSRGELSCIIEKQDQSQKSTDRNDSIEEHIKHSELLKKEFDLLKNNLQKAETTTDAAKKKYDDEWNKLSELQGRFNVADKIRQDGYTKLRALKSQLHEKKKYFWEYKGAVAKGQELAAEGKKEELQCFCIDQVERIMELWNKNDEFRKDYIRCNTRSILRRLQTLDGRALGPDEQPPLIPNAFNTDRASKNNSQIMQSTPEQEKKSTLTESADIKVEPVPKVVAQKTEKSQTSKAKKPAKPAPLEKSLVAVPRWGDEPEDTIEEPARTKEEEELILKAEKARKEEEAEKLKEKRRQEEIEKAKEAMERKKRNAEKAQQRAAAKAQKEAEQKEKEREKRARKKEKRKAATTENTENTEQEPAPTSEILTRSTEEIDQSEKPAEVTKRPKKPSQFTKQIKSKSIPLPLRNRGKRRIQPWMWWALITILIVVALFYIGNNMSLRSWLQGSGF</sequence>
<comment type="similarity">
    <text evidence="9">Belongs to the plant Proton pump-interactor protein family.</text>
</comment>
<evidence type="ECO:0000313" key="13">
    <source>
        <dbReference type="EMBL" id="CAL0308407.1"/>
    </source>
</evidence>
<feature type="compositionally biased region" description="Basic and acidic residues" evidence="11">
    <location>
        <begin position="1312"/>
        <end position="1327"/>
    </location>
</feature>
<organism evidence="13 14">
    <name type="scientific">Lupinus luteus</name>
    <name type="common">European yellow lupine</name>
    <dbReference type="NCBI Taxonomy" id="3873"/>
    <lineage>
        <taxon>Eukaryota</taxon>
        <taxon>Viridiplantae</taxon>
        <taxon>Streptophyta</taxon>
        <taxon>Embryophyta</taxon>
        <taxon>Tracheophyta</taxon>
        <taxon>Spermatophyta</taxon>
        <taxon>Magnoliopsida</taxon>
        <taxon>eudicotyledons</taxon>
        <taxon>Gunneridae</taxon>
        <taxon>Pentapetalae</taxon>
        <taxon>rosids</taxon>
        <taxon>fabids</taxon>
        <taxon>Fabales</taxon>
        <taxon>Fabaceae</taxon>
        <taxon>Papilionoideae</taxon>
        <taxon>50 kb inversion clade</taxon>
        <taxon>genistoids sensu lato</taxon>
        <taxon>core genistoids</taxon>
        <taxon>Genisteae</taxon>
        <taxon>Lupinus</taxon>
    </lineage>
</organism>
<evidence type="ECO:0000313" key="14">
    <source>
        <dbReference type="Proteomes" id="UP001497480"/>
    </source>
</evidence>
<keyword evidence="4 12" id="KW-0812">Transmembrane</keyword>
<feature type="compositionally biased region" description="Basic and acidic residues" evidence="11">
    <location>
        <begin position="1206"/>
        <end position="1259"/>
    </location>
</feature>
<feature type="region of interest" description="Disordered" evidence="11">
    <location>
        <begin position="694"/>
        <end position="804"/>
    </location>
</feature>
<protein>
    <submittedName>
        <fullName evidence="13">Uncharacterized protein</fullName>
    </submittedName>
</protein>
<evidence type="ECO:0000256" key="1">
    <source>
        <dbReference type="ARBA" id="ARBA00004162"/>
    </source>
</evidence>
<dbReference type="PANTHER" id="PTHR32219">
    <property type="entry name" value="RNA-BINDING PROTEIN YLMH-RELATED"/>
    <property type="match status" value="1"/>
</dbReference>
<proteinExistence type="inferred from homology"/>
<dbReference type="GO" id="GO:0005789">
    <property type="term" value="C:endoplasmic reticulum membrane"/>
    <property type="evidence" value="ECO:0007669"/>
    <property type="project" value="UniProtKB-SubCell"/>
</dbReference>
<evidence type="ECO:0000256" key="8">
    <source>
        <dbReference type="ARBA" id="ARBA00023136"/>
    </source>
</evidence>
<feature type="compositionally biased region" description="Polar residues" evidence="11">
    <location>
        <begin position="739"/>
        <end position="755"/>
    </location>
</feature>
<feature type="compositionally biased region" description="Polar residues" evidence="11">
    <location>
        <begin position="790"/>
        <end position="804"/>
    </location>
</feature>
<evidence type="ECO:0000256" key="3">
    <source>
        <dbReference type="ARBA" id="ARBA00022475"/>
    </source>
</evidence>
<feature type="compositionally biased region" description="Basic and acidic residues" evidence="11">
    <location>
        <begin position="520"/>
        <end position="530"/>
    </location>
</feature>
<evidence type="ECO:0000256" key="7">
    <source>
        <dbReference type="ARBA" id="ARBA00023054"/>
    </source>
</evidence>
<feature type="compositionally biased region" description="Basic and acidic residues" evidence="11">
    <location>
        <begin position="1266"/>
        <end position="1279"/>
    </location>
</feature>
<feature type="compositionally biased region" description="Low complexity" evidence="11">
    <location>
        <begin position="1291"/>
        <end position="1305"/>
    </location>
</feature>
<dbReference type="PANTHER" id="PTHR32219:SF3">
    <property type="entry name" value="CALPONIN-LIKE DOMAIN PROTEIN"/>
    <property type="match status" value="1"/>
</dbReference>
<keyword evidence="3" id="KW-1003">Cell membrane</keyword>
<dbReference type="InterPro" id="IPR055282">
    <property type="entry name" value="PPI1-4"/>
</dbReference>
<evidence type="ECO:0000256" key="5">
    <source>
        <dbReference type="ARBA" id="ARBA00022824"/>
    </source>
</evidence>
<comment type="subcellular location">
    <subcellularLocation>
        <location evidence="1">Cell membrane</location>
        <topology evidence="1">Single-pass membrane protein</topology>
    </subcellularLocation>
    <subcellularLocation>
        <location evidence="2">Endoplasmic reticulum membrane</location>
        <topology evidence="2">Single-pass membrane protein</topology>
    </subcellularLocation>
</comment>
<feature type="transmembrane region" description="Helical" evidence="12">
    <location>
        <begin position="1359"/>
        <end position="1377"/>
    </location>
</feature>
<feature type="region of interest" description="Disordered" evidence="11">
    <location>
        <begin position="1135"/>
        <end position="1344"/>
    </location>
</feature>
<feature type="region of interest" description="Disordered" evidence="11">
    <location>
        <begin position="501"/>
        <end position="531"/>
    </location>
</feature>
<keyword evidence="14" id="KW-1185">Reference proteome</keyword>
<keyword evidence="6 12" id="KW-1133">Transmembrane helix</keyword>
<gene>
    <name evidence="13" type="ORF">LLUT_LOCUS9467</name>
</gene>
<feature type="compositionally biased region" description="Basic and acidic residues" evidence="11">
    <location>
        <begin position="1143"/>
        <end position="1160"/>
    </location>
</feature>
<dbReference type="EMBL" id="CAXHTB010000006">
    <property type="protein sequence ID" value="CAL0308407.1"/>
    <property type="molecule type" value="Genomic_DNA"/>
</dbReference>
<reference evidence="13 14" key="1">
    <citation type="submission" date="2024-03" db="EMBL/GenBank/DDBJ databases">
        <authorList>
            <person name="Martinez-Hernandez J."/>
        </authorList>
    </citation>
    <scope>NUCLEOTIDE SEQUENCE [LARGE SCALE GENOMIC DNA]</scope>
</reference>